<keyword evidence="2 4" id="KW-0328">Glycosyltransferase</keyword>
<comment type="similarity">
    <text evidence="1 4">Belongs to the UDP-glycosyltransferase family.</text>
</comment>
<dbReference type="OrthoDB" id="5835829at2759"/>
<dbReference type="PROSITE" id="PS00375">
    <property type="entry name" value="UDPGT"/>
    <property type="match status" value="1"/>
</dbReference>
<evidence type="ECO:0000256" key="4">
    <source>
        <dbReference type="RuleBase" id="RU003718"/>
    </source>
</evidence>
<dbReference type="Gene3D" id="3.40.50.2000">
    <property type="entry name" value="Glycogen Phosphorylase B"/>
    <property type="match status" value="2"/>
</dbReference>
<dbReference type="CDD" id="cd03784">
    <property type="entry name" value="GT1_Gtf-like"/>
    <property type="match status" value="1"/>
</dbReference>
<dbReference type="EMBL" id="BDDD01000079">
    <property type="protein sequence ID" value="GAV58680.1"/>
    <property type="molecule type" value="Genomic_DNA"/>
</dbReference>
<keyword evidence="3 4" id="KW-0808">Transferase</keyword>
<evidence type="ECO:0000256" key="1">
    <source>
        <dbReference type="ARBA" id="ARBA00009995"/>
    </source>
</evidence>
<proteinExistence type="inferred from homology"/>
<organism evidence="6 7">
    <name type="scientific">Cephalotus follicularis</name>
    <name type="common">Albany pitcher plant</name>
    <dbReference type="NCBI Taxonomy" id="3775"/>
    <lineage>
        <taxon>Eukaryota</taxon>
        <taxon>Viridiplantae</taxon>
        <taxon>Streptophyta</taxon>
        <taxon>Embryophyta</taxon>
        <taxon>Tracheophyta</taxon>
        <taxon>Spermatophyta</taxon>
        <taxon>Magnoliopsida</taxon>
        <taxon>eudicotyledons</taxon>
        <taxon>Gunneridae</taxon>
        <taxon>Pentapetalae</taxon>
        <taxon>rosids</taxon>
        <taxon>fabids</taxon>
        <taxon>Oxalidales</taxon>
        <taxon>Cephalotaceae</taxon>
        <taxon>Cephalotus</taxon>
    </lineage>
</organism>
<evidence type="ECO:0000313" key="7">
    <source>
        <dbReference type="Proteomes" id="UP000187406"/>
    </source>
</evidence>
<reference evidence="7" key="1">
    <citation type="submission" date="2016-04" db="EMBL/GenBank/DDBJ databases">
        <title>Cephalotus genome sequencing.</title>
        <authorList>
            <person name="Fukushima K."/>
            <person name="Hasebe M."/>
            <person name="Fang X."/>
        </authorList>
    </citation>
    <scope>NUCLEOTIDE SEQUENCE [LARGE SCALE GENOMIC DNA]</scope>
    <source>
        <strain evidence="7">cv. St1</strain>
    </source>
</reference>
<dbReference type="EC" id="2.4.1.-" evidence="5"/>
<name>A0A1Q3ASQ1_CEPFO</name>
<dbReference type="PANTHER" id="PTHR11926">
    <property type="entry name" value="GLUCOSYL/GLUCURONOSYL TRANSFERASES"/>
    <property type="match status" value="1"/>
</dbReference>
<evidence type="ECO:0000313" key="6">
    <source>
        <dbReference type="EMBL" id="GAV58680.1"/>
    </source>
</evidence>
<dbReference type="InParanoid" id="A0A1Q3ASQ1"/>
<dbReference type="Pfam" id="PF00201">
    <property type="entry name" value="UDPGT"/>
    <property type="match status" value="1"/>
</dbReference>
<dbReference type="GO" id="GO:0080043">
    <property type="term" value="F:quercetin 3-O-glucosyltransferase activity"/>
    <property type="evidence" value="ECO:0007669"/>
    <property type="project" value="TreeGrafter"/>
</dbReference>
<dbReference type="FunFam" id="3.40.50.2000:FF:000138">
    <property type="entry name" value="Glycosyltransferase"/>
    <property type="match status" value="1"/>
</dbReference>
<evidence type="ECO:0000256" key="3">
    <source>
        <dbReference type="ARBA" id="ARBA00022679"/>
    </source>
</evidence>
<keyword evidence="7" id="KW-1185">Reference proteome</keyword>
<dbReference type="FunFam" id="3.40.50.2000:FF:000152">
    <property type="entry name" value="Glycosyltransferase"/>
    <property type="match status" value="1"/>
</dbReference>
<dbReference type="GO" id="GO:0080044">
    <property type="term" value="F:quercetin 7-O-glucosyltransferase activity"/>
    <property type="evidence" value="ECO:0007669"/>
    <property type="project" value="TreeGrafter"/>
</dbReference>
<evidence type="ECO:0000256" key="5">
    <source>
        <dbReference type="RuleBase" id="RU362057"/>
    </source>
</evidence>
<dbReference type="PANTHER" id="PTHR11926:SF774">
    <property type="entry name" value="UDP-GLYCOSYLTRANSFERASE 85A1-RELATED"/>
    <property type="match status" value="1"/>
</dbReference>
<dbReference type="FunCoup" id="A0A1Q3ASQ1">
    <property type="interactions" value="52"/>
</dbReference>
<protein>
    <recommendedName>
        <fullName evidence="5">Glycosyltransferase</fullName>
        <ecNumber evidence="5">2.4.1.-</ecNumber>
    </recommendedName>
</protein>
<dbReference type="InterPro" id="IPR002213">
    <property type="entry name" value="UDP_glucos_trans"/>
</dbReference>
<dbReference type="Proteomes" id="UP000187406">
    <property type="component" value="Unassembled WGS sequence"/>
</dbReference>
<comment type="caution">
    <text evidence="6">The sequence shown here is derived from an EMBL/GenBank/DDBJ whole genome shotgun (WGS) entry which is preliminary data.</text>
</comment>
<sequence>MLSLSSSSSTKSKMYAEPTTFCHVLALPYPRRGHINPMMNLCNSLTSKKPDIFITFVVTEEWLGFIGSEPNPNNVRFDTIPNVFTSELASETTNSGSFFQEVSSKMEAPVDKLVDRLELPVTTIIADTYINWAVDFGNRRNIPVASFWTMSASVYSVFHHFDLLVQNGHFPVNSKEQGNEVVDYIPGVSSTRIKDLATCIYGKGQEALHRAIETISLVSKAQYLLLTSVYELDDKVIDALKEEMSLPIYHIGPTIPYFKLENSSSISPMDISYAEWLDVQPKGSVLYVSQGSLHSSSNAQLEEIAAGLRNSGVRYLWVARKEATRFQEDCGDNGLVVPWCDQLRMLCHSSIGGFLSHCGWNSTSEAILAGIPMLTFPLYWDQVPDAKVIVEDWKIGWRAKNNEIGEENLVTREEIADIVRRFMDFENEDVKDMRRRVRDLREICLAAIQKGGSSDTDLDAFITDISQCHHI</sequence>
<dbReference type="AlphaFoldDB" id="A0A1Q3ASQ1"/>
<accession>A0A1Q3ASQ1</accession>
<dbReference type="InterPro" id="IPR035595">
    <property type="entry name" value="UDP_glycos_trans_CS"/>
</dbReference>
<dbReference type="SUPFAM" id="SSF53756">
    <property type="entry name" value="UDP-Glycosyltransferase/glycogen phosphorylase"/>
    <property type="match status" value="1"/>
</dbReference>
<evidence type="ECO:0000256" key="2">
    <source>
        <dbReference type="ARBA" id="ARBA00022676"/>
    </source>
</evidence>
<gene>
    <name evidence="6" type="ORF">CFOL_v3_02213</name>
</gene>